<name>A0A2P2NFT2_RHIMU</name>
<feature type="chain" id="PRO_5015147529" evidence="1">
    <location>
        <begin position="21"/>
        <end position="54"/>
    </location>
</feature>
<accession>A0A2P2NFT2</accession>
<feature type="signal peptide" evidence="1">
    <location>
        <begin position="1"/>
        <end position="20"/>
    </location>
</feature>
<organism evidence="2">
    <name type="scientific">Rhizophora mucronata</name>
    <name type="common">Asiatic mangrove</name>
    <dbReference type="NCBI Taxonomy" id="61149"/>
    <lineage>
        <taxon>Eukaryota</taxon>
        <taxon>Viridiplantae</taxon>
        <taxon>Streptophyta</taxon>
        <taxon>Embryophyta</taxon>
        <taxon>Tracheophyta</taxon>
        <taxon>Spermatophyta</taxon>
        <taxon>Magnoliopsida</taxon>
        <taxon>eudicotyledons</taxon>
        <taxon>Gunneridae</taxon>
        <taxon>Pentapetalae</taxon>
        <taxon>rosids</taxon>
        <taxon>fabids</taxon>
        <taxon>Malpighiales</taxon>
        <taxon>Rhizophoraceae</taxon>
        <taxon>Rhizophora</taxon>
    </lineage>
</organism>
<evidence type="ECO:0000256" key="1">
    <source>
        <dbReference type="SAM" id="SignalP"/>
    </source>
</evidence>
<dbReference type="EMBL" id="GGEC01060796">
    <property type="protein sequence ID" value="MBX41280.1"/>
    <property type="molecule type" value="Transcribed_RNA"/>
</dbReference>
<keyword evidence="1" id="KW-0732">Signal</keyword>
<evidence type="ECO:0000313" key="2">
    <source>
        <dbReference type="EMBL" id="MBX41280.1"/>
    </source>
</evidence>
<protein>
    <submittedName>
        <fullName evidence="2">Uncharacterized protein</fullName>
    </submittedName>
</protein>
<proteinExistence type="predicted"/>
<dbReference type="AlphaFoldDB" id="A0A2P2NFT2"/>
<reference evidence="2" key="1">
    <citation type="submission" date="2018-02" db="EMBL/GenBank/DDBJ databases">
        <title>Rhizophora mucronata_Transcriptome.</title>
        <authorList>
            <person name="Meera S.P."/>
            <person name="Sreeshan A."/>
            <person name="Augustine A."/>
        </authorList>
    </citation>
    <scope>NUCLEOTIDE SEQUENCE</scope>
    <source>
        <tissue evidence="2">Leaf</tissue>
    </source>
</reference>
<sequence>MCFLIFHMMLLCLSCSFVNSFSQHHSLSKLEFDSHIKPFSLINIDLCNVEGAWI</sequence>